<keyword evidence="2" id="KW-1185">Reference proteome</keyword>
<dbReference type="RefSeq" id="XP_037215368.1">
    <property type="nucleotide sequence ID" value="XM_037368442.1"/>
</dbReference>
<name>A0A8H6S4D5_9AGAR</name>
<dbReference type="OrthoDB" id="3047275at2759"/>
<sequence length="233" mass="25458">MLSKLVHFFYALRDLYARVRHGWNTLCYIQAPLRVPRSTLSPVMDLFLFPPPTDRHGRLLGPASANDAGQLLEMMIAVGDACSSLHVSRIEHFAAGPGGSEFLVVRFRDVDADGVTSFMIIEGMEGRPDAQGLAPEHVLVSRSRLDTDVYVIKPGAARLATVDVALTLAQVLTLARSVPGPVGGLSYVRVLLCLVHRVMGCDDNNTLVDLSEMEAAFRACFTHLMGRVVEVRT</sequence>
<gene>
    <name evidence="1" type="ORF">MIND_01193200</name>
</gene>
<dbReference type="EMBL" id="JACAZF010000011">
    <property type="protein sequence ID" value="KAF7292940.1"/>
    <property type="molecule type" value="Genomic_DNA"/>
</dbReference>
<evidence type="ECO:0000313" key="2">
    <source>
        <dbReference type="Proteomes" id="UP000636479"/>
    </source>
</evidence>
<protein>
    <submittedName>
        <fullName evidence="1">Uncharacterized protein</fullName>
    </submittedName>
</protein>
<organism evidence="1 2">
    <name type="scientific">Mycena indigotica</name>
    <dbReference type="NCBI Taxonomy" id="2126181"/>
    <lineage>
        <taxon>Eukaryota</taxon>
        <taxon>Fungi</taxon>
        <taxon>Dikarya</taxon>
        <taxon>Basidiomycota</taxon>
        <taxon>Agaricomycotina</taxon>
        <taxon>Agaricomycetes</taxon>
        <taxon>Agaricomycetidae</taxon>
        <taxon>Agaricales</taxon>
        <taxon>Marasmiineae</taxon>
        <taxon>Mycenaceae</taxon>
        <taxon>Mycena</taxon>
    </lineage>
</organism>
<dbReference type="GeneID" id="59350958"/>
<proteinExistence type="predicted"/>
<evidence type="ECO:0000313" key="1">
    <source>
        <dbReference type="EMBL" id="KAF7292940.1"/>
    </source>
</evidence>
<comment type="caution">
    <text evidence="1">The sequence shown here is derived from an EMBL/GenBank/DDBJ whole genome shotgun (WGS) entry which is preliminary data.</text>
</comment>
<dbReference type="AlphaFoldDB" id="A0A8H6S4D5"/>
<dbReference type="Proteomes" id="UP000636479">
    <property type="component" value="Unassembled WGS sequence"/>
</dbReference>
<reference evidence="1" key="1">
    <citation type="submission" date="2020-05" db="EMBL/GenBank/DDBJ databases">
        <title>Mycena genomes resolve the evolution of fungal bioluminescence.</title>
        <authorList>
            <person name="Tsai I.J."/>
        </authorList>
    </citation>
    <scope>NUCLEOTIDE SEQUENCE</scope>
    <source>
        <strain evidence="1">171206Taipei</strain>
    </source>
</reference>
<accession>A0A8H6S4D5</accession>